<dbReference type="FunCoup" id="A0A2I4EN54">
    <property type="interactions" value="143"/>
</dbReference>
<dbReference type="RefSeq" id="XP_018820827.1">
    <property type="nucleotide sequence ID" value="XM_018965282.2"/>
</dbReference>
<keyword evidence="6" id="KW-1185">Reference proteome</keyword>
<dbReference type="InterPro" id="IPR035595">
    <property type="entry name" value="UDP_glycos_trans_CS"/>
</dbReference>
<evidence type="ECO:0000313" key="7">
    <source>
        <dbReference type="RefSeq" id="XP_018820827.1"/>
    </source>
</evidence>
<dbReference type="STRING" id="51240.A0A2I4EN54"/>
<keyword evidence="2 4" id="KW-0328">Glycosyltransferase</keyword>
<sequence>MHDCHRTLICAETQTKSSTQIALCTSPLNKLLPTEDNHCNNPQSMEDNNNEVQKHVAVLAFPFGSHAAPLLSLVNAIAATAPFVKFSFFSTAVSNHSTFSCSANQVNNIKPYDVPDGLPEGYVVTENPIEPMELFLKATPGNFRSVTEAAAAEAGSKISCVMSDAFFAFAGKMAKEMDVPWVPFWTAGPHSLLLHVDTEVIRHTLGYTVRDSHEDKILDFIPGFSAVGVADLPEGIVFGNLESPFSKMLYDMGLALPQATAVAINSFEELDPVIGNELKSRFQKFLNIGPFPLTLSPPFTSDEHGCLHWLDMHKTASVAYISFGRVITLPPHELTAMAEALEATGIPFLWSFRGNIEGKLPEGFMERTSSSRGKFVPWAPQMQVLEHRSVGVFVTHCGWNSVLESIAARVPMICRPVFGDQKLNRRIVESVWGIGVGIEGGVFTKDGAVKALELTLLSEQGKKMREKAEACFKRPALKAAGPDGSSRENFKTLVELITK</sequence>
<dbReference type="GeneID" id="108991134"/>
<evidence type="ECO:0000256" key="4">
    <source>
        <dbReference type="RuleBase" id="RU003718"/>
    </source>
</evidence>
<dbReference type="InterPro" id="IPR002213">
    <property type="entry name" value="UDP_glucos_trans"/>
</dbReference>
<comment type="similarity">
    <text evidence="1 4">Belongs to the UDP-glycosyltransferase family.</text>
</comment>
<dbReference type="SUPFAM" id="SSF53756">
    <property type="entry name" value="UDP-Glycosyltransferase/glycogen phosphorylase"/>
    <property type="match status" value="1"/>
</dbReference>
<dbReference type="InterPro" id="IPR050481">
    <property type="entry name" value="UDP-glycosyltransf_plant"/>
</dbReference>
<dbReference type="OrthoDB" id="5835829at2759"/>
<evidence type="ECO:0000256" key="1">
    <source>
        <dbReference type="ARBA" id="ARBA00009995"/>
    </source>
</evidence>
<name>A0A2I4EN54_JUGRE</name>
<protein>
    <recommendedName>
        <fullName evidence="5">Glycosyltransferase</fullName>
        <ecNumber evidence="5">2.4.1.-</ecNumber>
    </recommendedName>
</protein>
<keyword evidence="3 4" id="KW-0808">Transferase</keyword>
<evidence type="ECO:0000256" key="3">
    <source>
        <dbReference type="ARBA" id="ARBA00022679"/>
    </source>
</evidence>
<dbReference type="AlphaFoldDB" id="A0A2I4EN54"/>
<dbReference type="GO" id="GO:0035251">
    <property type="term" value="F:UDP-glucosyltransferase activity"/>
    <property type="evidence" value="ECO:0000318"/>
    <property type="project" value="GO_Central"/>
</dbReference>
<dbReference type="PROSITE" id="PS00375">
    <property type="entry name" value="UDPGT"/>
    <property type="match status" value="1"/>
</dbReference>
<dbReference type="PANTHER" id="PTHR48049">
    <property type="entry name" value="GLYCOSYLTRANSFERASE"/>
    <property type="match status" value="1"/>
</dbReference>
<dbReference type="EC" id="2.4.1.-" evidence="5"/>
<gene>
    <name evidence="7" type="primary">LOC108991134</name>
</gene>
<dbReference type="KEGG" id="jre:108991134"/>
<dbReference type="FunFam" id="3.40.50.2000:FF:000129">
    <property type="entry name" value="Glycosyltransferase"/>
    <property type="match status" value="1"/>
</dbReference>
<dbReference type="FunFam" id="3.40.50.2000:FF:000091">
    <property type="entry name" value="Glycosyltransferase"/>
    <property type="match status" value="1"/>
</dbReference>
<accession>A0A2I4EN54</accession>
<dbReference type="Gramene" id="Jr08_05060_p1">
    <property type="protein sequence ID" value="cds.Jr08_05060_p1"/>
    <property type="gene ID" value="Jr08_05060"/>
</dbReference>
<proteinExistence type="inferred from homology"/>
<dbReference type="Pfam" id="PF00201">
    <property type="entry name" value="UDPGT"/>
    <property type="match status" value="1"/>
</dbReference>
<evidence type="ECO:0000256" key="2">
    <source>
        <dbReference type="ARBA" id="ARBA00022676"/>
    </source>
</evidence>
<dbReference type="Proteomes" id="UP000235220">
    <property type="component" value="Chromosome 8"/>
</dbReference>
<dbReference type="CDD" id="cd03784">
    <property type="entry name" value="GT1_Gtf-like"/>
    <property type="match status" value="1"/>
</dbReference>
<organism evidence="6 7">
    <name type="scientific">Juglans regia</name>
    <name type="common">English walnut</name>
    <dbReference type="NCBI Taxonomy" id="51240"/>
    <lineage>
        <taxon>Eukaryota</taxon>
        <taxon>Viridiplantae</taxon>
        <taxon>Streptophyta</taxon>
        <taxon>Embryophyta</taxon>
        <taxon>Tracheophyta</taxon>
        <taxon>Spermatophyta</taxon>
        <taxon>Magnoliopsida</taxon>
        <taxon>eudicotyledons</taxon>
        <taxon>Gunneridae</taxon>
        <taxon>Pentapetalae</taxon>
        <taxon>rosids</taxon>
        <taxon>fabids</taxon>
        <taxon>Fagales</taxon>
        <taxon>Juglandaceae</taxon>
        <taxon>Juglans</taxon>
    </lineage>
</organism>
<dbReference type="PANTHER" id="PTHR48049:SF65">
    <property type="entry name" value="ANTHOCYANIDIN 3-O-GLUCOSYLTRANSFERASE"/>
    <property type="match status" value="1"/>
</dbReference>
<evidence type="ECO:0000313" key="6">
    <source>
        <dbReference type="Proteomes" id="UP000235220"/>
    </source>
</evidence>
<reference evidence="7" key="1">
    <citation type="submission" date="2025-08" db="UniProtKB">
        <authorList>
            <consortium name="RefSeq"/>
        </authorList>
    </citation>
    <scope>IDENTIFICATION</scope>
    <source>
        <tissue evidence="7">Leaves</tissue>
    </source>
</reference>
<evidence type="ECO:0000256" key="5">
    <source>
        <dbReference type="RuleBase" id="RU362057"/>
    </source>
</evidence>
<dbReference type="Gene3D" id="3.40.50.2000">
    <property type="entry name" value="Glycogen Phosphorylase B"/>
    <property type="match status" value="2"/>
</dbReference>